<evidence type="ECO:0000313" key="3">
    <source>
        <dbReference type="Proteomes" id="UP000182894"/>
    </source>
</evidence>
<proteinExistence type="predicted"/>
<keyword evidence="1" id="KW-0812">Transmembrane</keyword>
<feature type="transmembrane region" description="Helical" evidence="1">
    <location>
        <begin position="12"/>
        <end position="31"/>
    </location>
</feature>
<organism evidence="2 3">
    <name type="scientific">Pseudomonas abietaniphila</name>
    <dbReference type="NCBI Taxonomy" id="89065"/>
    <lineage>
        <taxon>Bacteria</taxon>
        <taxon>Pseudomonadati</taxon>
        <taxon>Pseudomonadota</taxon>
        <taxon>Gammaproteobacteria</taxon>
        <taxon>Pseudomonadales</taxon>
        <taxon>Pseudomonadaceae</taxon>
        <taxon>Pseudomonas</taxon>
    </lineage>
</organism>
<dbReference type="OrthoDB" id="6858716at2"/>
<accession>A0A1G8SF47</accession>
<dbReference type="EMBL" id="FNCO01000025">
    <property type="protein sequence ID" value="SDJ27817.1"/>
    <property type="molecule type" value="Genomic_DNA"/>
</dbReference>
<evidence type="ECO:0000313" key="2">
    <source>
        <dbReference type="EMBL" id="SDJ27817.1"/>
    </source>
</evidence>
<protein>
    <recommendedName>
        <fullName evidence="4">Lipoprotein</fullName>
    </recommendedName>
</protein>
<evidence type="ECO:0008006" key="4">
    <source>
        <dbReference type="Google" id="ProtNLM"/>
    </source>
</evidence>
<evidence type="ECO:0000256" key="1">
    <source>
        <dbReference type="SAM" id="Phobius"/>
    </source>
</evidence>
<keyword evidence="3" id="KW-1185">Reference proteome</keyword>
<dbReference type="RefSeq" id="WP_074758857.1">
    <property type="nucleotide sequence ID" value="NZ_FNCO01000025.1"/>
</dbReference>
<sequence length="206" mass="22433">MQTFKSPLRYLAAAVGFTVAATFGGCVMIPYETPEAKTQIQHDLKLEPSDIQAVSETNWCFHPYGSEASCKATQGLGVLTSKGLILSLYSDHTYTEVTRILPEQVQCVKTAAGRTGVEPFMVFTEDKAIMLAAITPGGQLNVPVKLKFFDYLASRGQHVFTGSEGSFVRKTDRQQTVGGVVSGTTVPWHATLDVWEVVNPCPQVKD</sequence>
<keyword evidence="1" id="KW-0472">Membrane</keyword>
<dbReference type="AlphaFoldDB" id="A0A1G8SF47"/>
<dbReference type="Proteomes" id="UP000182894">
    <property type="component" value="Unassembled WGS sequence"/>
</dbReference>
<keyword evidence="1" id="KW-1133">Transmembrane helix</keyword>
<name>A0A1G8SF47_9PSED</name>
<dbReference type="PROSITE" id="PS51257">
    <property type="entry name" value="PROKAR_LIPOPROTEIN"/>
    <property type="match status" value="1"/>
</dbReference>
<gene>
    <name evidence="2" type="ORF">SAMN05216605_12523</name>
</gene>
<reference evidence="3" key="1">
    <citation type="submission" date="2016-10" db="EMBL/GenBank/DDBJ databases">
        <authorList>
            <person name="Varghese N."/>
            <person name="Submissions S."/>
        </authorList>
    </citation>
    <scope>NUCLEOTIDE SEQUENCE [LARGE SCALE GENOMIC DNA]</scope>
    <source>
        <strain evidence="3">ATCC 700689</strain>
    </source>
</reference>